<organism evidence="1 2">
    <name type="scientific">Rubinisphaera brasiliensis (strain ATCC 49424 / DSM 5305 / JCM 21570 / IAM 15109 / NBRC 103401 / IFAM 1448)</name>
    <name type="common">Planctomyces brasiliensis</name>
    <dbReference type="NCBI Taxonomy" id="756272"/>
    <lineage>
        <taxon>Bacteria</taxon>
        <taxon>Pseudomonadati</taxon>
        <taxon>Planctomycetota</taxon>
        <taxon>Planctomycetia</taxon>
        <taxon>Planctomycetales</taxon>
        <taxon>Planctomycetaceae</taxon>
        <taxon>Rubinisphaera</taxon>
    </lineage>
</organism>
<proteinExistence type="predicted"/>
<reference evidence="2" key="1">
    <citation type="submission" date="2011-02" db="EMBL/GenBank/DDBJ databases">
        <title>The complete genome of Planctomyces brasiliensis DSM 5305.</title>
        <authorList>
            <person name="Lucas S."/>
            <person name="Copeland A."/>
            <person name="Lapidus A."/>
            <person name="Bruce D."/>
            <person name="Goodwin L."/>
            <person name="Pitluck S."/>
            <person name="Kyrpides N."/>
            <person name="Mavromatis K."/>
            <person name="Pagani I."/>
            <person name="Ivanova N."/>
            <person name="Ovchinnikova G."/>
            <person name="Lu M."/>
            <person name="Detter J.C."/>
            <person name="Han C."/>
            <person name="Land M."/>
            <person name="Hauser L."/>
            <person name="Markowitz V."/>
            <person name="Cheng J.-F."/>
            <person name="Hugenholtz P."/>
            <person name="Woyke T."/>
            <person name="Wu D."/>
            <person name="Tindall B."/>
            <person name="Pomrenke H.G."/>
            <person name="Brambilla E."/>
            <person name="Klenk H.-P."/>
            <person name="Eisen J.A."/>
        </authorList>
    </citation>
    <scope>NUCLEOTIDE SEQUENCE [LARGE SCALE GENOMIC DNA]</scope>
    <source>
        <strain evidence="2">ATCC 49424 / DSM 5305 / JCM 21570 / NBRC 103401 / IFAM 1448</strain>
    </source>
</reference>
<gene>
    <name evidence="1" type="ordered locus">Plabr_2513</name>
</gene>
<dbReference type="Proteomes" id="UP000006860">
    <property type="component" value="Chromosome"/>
</dbReference>
<sequence>MLETNPPNSRQWNRLLWALICSMGMAIGCSSEQPAPPAPNGPLTMAEWKELPIEIKFEEEGLRRLREGTPELQDDAAFQKFRETTLKEELKKDAPLKPAGSY</sequence>
<accession>F0SPW4</accession>
<protein>
    <submittedName>
        <fullName evidence="1">Uncharacterized protein</fullName>
    </submittedName>
</protein>
<dbReference type="KEGG" id="pbs:Plabr_2513"/>
<keyword evidence="2" id="KW-1185">Reference proteome</keyword>
<dbReference type="STRING" id="756272.Plabr_2513"/>
<evidence type="ECO:0000313" key="2">
    <source>
        <dbReference type="Proteomes" id="UP000006860"/>
    </source>
</evidence>
<dbReference type="AlphaFoldDB" id="F0SPW4"/>
<dbReference type="EMBL" id="CP002546">
    <property type="protein sequence ID" value="ADY60114.1"/>
    <property type="molecule type" value="Genomic_DNA"/>
</dbReference>
<evidence type="ECO:0000313" key="1">
    <source>
        <dbReference type="EMBL" id="ADY60114.1"/>
    </source>
</evidence>
<dbReference type="HOGENOM" id="CLU_2275385_0_0_0"/>
<name>F0SPW4_RUBBR</name>